<dbReference type="EMBL" id="JADIKK010000008">
    <property type="protein sequence ID" value="MFK2876468.1"/>
    <property type="molecule type" value="Genomic_DNA"/>
</dbReference>
<comment type="caution">
    <text evidence="1">The sequence shown here is derived from an EMBL/GenBank/DDBJ whole genome shotgun (WGS) entry which is preliminary data.</text>
</comment>
<reference evidence="1 2" key="1">
    <citation type="submission" date="2020-10" db="EMBL/GenBank/DDBJ databases">
        <title>Phylogeny of dyella-like bacteria.</title>
        <authorList>
            <person name="Fu J."/>
        </authorList>
    </citation>
    <scope>NUCLEOTIDE SEQUENCE [LARGE SCALE GENOMIC DNA]</scope>
    <source>
        <strain evidence="1 2">KACC 19113</strain>
    </source>
</reference>
<dbReference type="Proteomes" id="UP001620339">
    <property type="component" value="Unassembled WGS sequence"/>
</dbReference>
<protein>
    <submittedName>
        <fullName evidence="1">Polyhydroxyalkanoic acid system family protein</fullName>
    </submittedName>
</protein>
<accession>A0ABW8J3U2</accession>
<dbReference type="NCBIfam" id="TIGR02610">
    <property type="entry name" value="PHA_gran_rgn"/>
    <property type="match status" value="1"/>
</dbReference>
<name>A0ABW8J3U2_9GAMM</name>
<keyword evidence="2" id="KW-1185">Reference proteome</keyword>
<organism evidence="1 2">
    <name type="scientific">Rhodanobacter hydrolyticus</name>
    <dbReference type="NCBI Taxonomy" id="2250595"/>
    <lineage>
        <taxon>Bacteria</taxon>
        <taxon>Pseudomonadati</taxon>
        <taxon>Pseudomonadota</taxon>
        <taxon>Gammaproteobacteria</taxon>
        <taxon>Lysobacterales</taxon>
        <taxon>Rhodanobacteraceae</taxon>
        <taxon>Rhodanobacter</taxon>
    </lineage>
</organism>
<sequence length="91" mass="10155">MPSIDIQRPHNLPLPEARAVVDKVAARMHEKFDIAGRWEGDVLHFSRPGVNGQIAVGSDAIRVHAELGLLLSPLKGMVEQEIRRKLDEHFA</sequence>
<evidence type="ECO:0000313" key="2">
    <source>
        <dbReference type="Proteomes" id="UP001620339"/>
    </source>
</evidence>
<dbReference type="Pfam" id="PF09650">
    <property type="entry name" value="PHA_gran_rgn"/>
    <property type="match status" value="1"/>
</dbReference>
<proteinExistence type="predicted"/>
<dbReference type="InterPro" id="IPR013433">
    <property type="entry name" value="PHA_gran_rgn"/>
</dbReference>
<gene>
    <name evidence="1" type="ORF">ISP25_05235</name>
</gene>
<evidence type="ECO:0000313" key="1">
    <source>
        <dbReference type="EMBL" id="MFK2876468.1"/>
    </source>
</evidence>
<dbReference type="RefSeq" id="WP_404612248.1">
    <property type="nucleotide sequence ID" value="NZ_JADIKK010000008.1"/>
</dbReference>